<protein>
    <recommendedName>
        <fullName evidence="2">Phosphotyrosine protein phosphatase I domain-containing protein</fullName>
    </recommendedName>
</protein>
<dbReference type="GO" id="GO:0046685">
    <property type="term" value="P:response to arsenic-containing substance"/>
    <property type="evidence" value="ECO:0007669"/>
    <property type="project" value="UniProtKB-KW"/>
</dbReference>
<name>A0A8H7PY66_MORIS</name>
<dbReference type="EMBL" id="JAEPQZ010000004">
    <property type="protein sequence ID" value="KAG2181978.1"/>
    <property type="molecule type" value="Genomic_DNA"/>
</dbReference>
<comment type="caution">
    <text evidence="3">The sequence shown here is derived from an EMBL/GenBank/DDBJ whole genome shotgun (WGS) entry which is preliminary data.</text>
</comment>
<keyword evidence="4" id="KW-1185">Reference proteome</keyword>
<gene>
    <name evidence="3" type="ORF">INT43_006904</name>
</gene>
<feature type="domain" description="Phosphotyrosine protein phosphatase I" evidence="2">
    <location>
        <begin position="7"/>
        <end position="141"/>
    </location>
</feature>
<dbReference type="Gene3D" id="3.40.50.2300">
    <property type="match status" value="1"/>
</dbReference>
<dbReference type="SMART" id="SM00226">
    <property type="entry name" value="LMWPc"/>
    <property type="match status" value="1"/>
</dbReference>
<reference evidence="3" key="1">
    <citation type="submission" date="2020-12" db="EMBL/GenBank/DDBJ databases">
        <title>Metabolic potential, ecology and presence of endohyphal bacteria is reflected in genomic diversity of Mucoromycotina.</title>
        <authorList>
            <person name="Muszewska A."/>
            <person name="Okrasinska A."/>
            <person name="Steczkiewicz K."/>
            <person name="Drgas O."/>
            <person name="Orlowska M."/>
            <person name="Perlinska-Lenart U."/>
            <person name="Aleksandrzak-Piekarczyk T."/>
            <person name="Szatraj K."/>
            <person name="Zielenkiewicz U."/>
            <person name="Pilsyk S."/>
            <person name="Malc E."/>
            <person name="Mieczkowski P."/>
            <person name="Kruszewska J.S."/>
            <person name="Biernat P."/>
            <person name="Pawlowska J."/>
        </authorList>
    </citation>
    <scope>NUCLEOTIDE SEQUENCE</scope>
    <source>
        <strain evidence="3">WA0000067209</strain>
    </source>
</reference>
<evidence type="ECO:0000313" key="3">
    <source>
        <dbReference type="EMBL" id="KAG2181978.1"/>
    </source>
</evidence>
<dbReference type="PANTHER" id="PTHR43428">
    <property type="entry name" value="ARSENATE REDUCTASE"/>
    <property type="match status" value="1"/>
</dbReference>
<accession>A0A8H7PY66</accession>
<dbReference type="InterPro" id="IPR023485">
    <property type="entry name" value="Ptyr_pPase"/>
</dbReference>
<organism evidence="3 4">
    <name type="scientific">Mortierella isabellina</name>
    <name type="common">Filamentous fungus</name>
    <name type="synonym">Umbelopsis isabellina</name>
    <dbReference type="NCBI Taxonomy" id="91625"/>
    <lineage>
        <taxon>Eukaryota</taxon>
        <taxon>Fungi</taxon>
        <taxon>Fungi incertae sedis</taxon>
        <taxon>Mucoromycota</taxon>
        <taxon>Mucoromycotina</taxon>
        <taxon>Umbelopsidomycetes</taxon>
        <taxon>Umbelopsidales</taxon>
        <taxon>Umbelopsidaceae</taxon>
        <taxon>Umbelopsis</taxon>
    </lineage>
</organism>
<dbReference type="AlphaFoldDB" id="A0A8H7PY66"/>
<proteinExistence type="predicted"/>
<dbReference type="SUPFAM" id="SSF52788">
    <property type="entry name" value="Phosphotyrosine protein phosphatases I"/>
    <property type="match status" value="1"/>
</dbReference>
<dbReference type="Pfam" id="PF01451">
    <property type="entry name" value="LMWPc"/>
    <property type="match status" value="1"/>
</dbReference>
<sequence length="164" mass="18087">MSSGRKDSVLFVCRHNSCRSQMAEGFARALFGPTSPSPFFGHIDSAALEGLSKINPDAIVTMAKLNIDIKNQYSKMIESLSPNDFSIIISMCGCGATVPVAWKEGKRFEDWNVNDPTGGTEAGFEVARNEIQNRVKELVSSIQEDRAPTYSLYYDDVCPLPSKR</sequence>
<dbReference type="PANTHER" id="PTHR43428:SF1">
    <property type="entry name" value="ARSENATE REDUCTASE"/>
    <property type="match status" value="1"/>
</dbReference>
<evidence type="ECO:0000313" key="4">
    <source>
        <dbReference type="Proteomes" id="UP000654370"/>
    </source>
</evidence>
<dbReference type="Proteomes" id="UP000654370">
    <property type="component" value="Unassembled WGS sequence"/>
</dbReference>
<dbReference type="OrthoDB" id="2011805at2759"/>
<evidence type="ECO:0000259" key="2">
    <source>
        <dbReference type="SMART" id="SM00226"/>
    </source>
</evidence>
<keyword evidence="1" id="KW-0059">Arsenical resistance</keyword>
<dbReference type="InterPro" id="IPR036196">
    <property type="entry name" value="Ptyr_pPase_sf"/>
</dbReference>
<evidence type="ECO:0000256" key="1">
    <source>
        <dbReference type="ARBA" id="ARBA00022849"/>
    </source>
</evidence>